<feature type="region of interest" description="Disordered" evidence="1">
    <location>
        <begin position="235"/>
        <end position="255"/>
    </location>
</feature>
<protein>
    <submittedName>
        <fullName evidence="2">Uncharacterized protein</fullName>
    </submittedName>
</protein>
<dbReference type="AlphaFoldDB" id="X0ZUW7"/>
<reference evidence="2" key="1">
    <citation type="journal article" date="2014" name="Front. Microbiol.">
        <title>High frequency of phylogenetically diverse reductive dehalogenase-homologous genes in deep subseafloor sedimentary metagenomes.</title>
        <authorList>
            <person name="Kawai M."/>
            <person name="Futagami T."/>
            <person name="Toyoda A."/>
            <person name="Takaki Y."/>
            <person name="Nishi S."/>
            <person name="Hori S."/>
            <person name="Arai W."/>
            <person name="Tsubouchi T."/>
            <person name="Morono Y."/>
            <person name="Uchiyama I."/>
            <person name="Ito T."/>
            <person name="Fujiyama A."/>
            <person name="Inagaki F."/>
            <person name="Takami H."/>
        </authorList>
    </citation>
    <scope>NUCLEOTIDE SEQUENCE</scope>
    <source>
        <strain evidence="2">Expedition CK06-06</strain>
    </source>
</reference>
<evidence type="ECO:0000313" key="2">
    <source>
        <dbReference type="EMBL" id="GAG64283.1"/>
    </source>
</evidence>
<organism evidence="2">
    <name type="scientific">marine sediment metagenome</name>
    <dbReference type="NCBI Taxonomy" id="412755"/>
    <lineage>
        <taxon>unclassified sequences</taxon>
        <taxon>metagenomes</taxon>
        <taxon>ecological metagenomes</taxon>
    </lineage>
</organism>
<comment type="caution">
    <text evidence="2">The sequence shown here is derived from an EMBL/GenBank/DDBJ whole genome shotgun (WGS) entry which is preliminary data.</text>
</comment>
<sequence>DHYHRHTDAQRSPDVLRAEIEKYNIDLALLKNKQRIFSVVKDSGMLGLDYMGVRFTLFRKDNPNFPVLGALLAYPACWNADMSSALEKEQTRAISILPNNSLLLPFIQFVIDYTKTDDRATFLISLEEENQWFDIKLRFAAYQALIQNLDSIAFELFAGIKKKEFGDYLGGALAKARLGEWKTAEQTLDLGTRFSWSEKTSEVEILHGLLEYIRQNFTLEIIDGAYVDRLAGEVGTSNDPNSSAVPDPRSFCPGI</sequence>
<name>X0ZUW7_9ZZZZ</name>
<feature type="compositionally biased region" description="Polar residues" evidence="1">
    <location>
        <begin position="235"/>
        <end position="244"/>
    </location>
</feature>
<evidence type="ECO:0000256" key="1">
    <source>
        <dbReference type="SAM" id="MobiDB-lite"/>
    </source>
</evidence>
<gene>
    <name evidence="2" type="ORF">S01H4_20427</name>
</gene>
<accession>X0ZUW7</accession>
<feature type="non-terminal residue" evidence="2">
    <location>
        <position position="1"/>
    </location>
</feature>
<dbReference type="EMBL" id="BART01009183">
    <property type="protein sequence ID" value="GAG64283.1"/>
    <property type="molecule type" value="Genomic_DNA"/>
</dbReference>
<proteinExistence type="predicted"/>